<evidence type="ECO:0000256" key="8">
    <source>
        <dbReference type="PROSITE-ProRule" id="PRU00124"/>
    </source>
</evidence>
<comment type="caution">
    <text evidence="8">Lacks conserved residue(s) required for the propagation of feature annotation.</text>
</comment>
<dbReference type="CDD" id="cd00112">
    <property type="entry name" value="LDLa"/>
    <property type="match status" value="3"/>
</dbReference>
<dbReference type="PROSITE" id="PS50068">
    <property type="entry name" value="LDLRA_2"/>
    <property type="match status" value="3"/>
</dbReference>
<keyword evidence="7" id="KW-1015">Disulfide bond</keyword>
<gene>
    <name evidence="10" type="ORF">MGAL_10B002870</name>
</gene>
<evidence type="ECO:0000313" key="10">
    <source>
        <dbReference type="EMBL" id="VDI08812.1"/>
    </source>
</evidence>
<dbReference type="InterPro" id="IPR036055">
    <property type="entry name" value="LDL_receptor-like_sf"/>
</dbReference>
<dbReference type="SUPFAM" id="SSF57424">
    <property type="entry name" value="LDL receptor-like module"/>
    <property type="match status" value="3"/>
</dbReference>
<comment type="caution">
    <text evidence="10">The sequence shown here is derived from an EMBL/GenBank/DDBJ whole genome shotgun (WGS) entry which is preliminary data.</text>
</comment>
<protein>
    <submittedName>
        <fullName evidence="10">Uncharacterized protein</fullName>
    </submittedName>
</protein>
<dbReference type="InterPro" id="IPR050685">
    <property type="entry name" value="LDLR"/>
</dbReference>
<keyword evidence="11" id="KW-1185">Reference proteome</keyword>
<evidence type="ECO:0000313" key="11">
    <source>
        <dbReference type="Proteomes" id="UP000596742"/>
    </source>
</evidence>
<dbReference type="PANTHER" id="PTHR24270">
    <property type="entry name" value="LOW-DENSITY LIPOPROTEIN RECEPTOR-RELATED"/>
    <property type="match status" value="1"/>
</dbReference>
<evidence type="ECO:0000256" key="6">
    <source>
        <dbReference type="ARBA" id="ARBA00023136"/>
    </source>
</evidence>
<evidence type="ECO:0000256" key="7">
    <source>
        <dbReference type="ARBA" id="ARBA00023157"/>
    </source>
</evidence>
<proteinExistence type="predicted"/>
<dbReference type="GO" id="GO:0016192">
    <property type="term" value="P:vesicle-mediated transport"/>
    <property type="evidence" value="ECO:0007669"/>
    <property type="project" value="UniProtKB-ARBA"/>
</dbReference>
<dbReference type="PRINTS" id="PR00261">
    <property type="entry name" value="LDLRECEPTOR"/>
</dbReference>
<keyword evidence="4" id="KW-0677">Repeat</keyword>
<dbReference type="PROSITE" id="PS01209">
    <property type="entry name" value="LDLRA_1"/>
    <property type="match status" value="2"/>
</dbReference>
<reference evidence="10" key="1">
    <citation type="submission" date="2018-11" db="EMBL/GenBank/DDBJ databases">
        <authorList>
            <person name="Alioto T."/>
            <person name="Alioto T."/>
        </authorList>
    </citation>
    <scope>NUCLEOTIDE SEQUENCE</scope>
</reference>
<dbReference type="GO" id="GO:0005886">
    <property type="term" value="C:plasma membrane"/>
    <property type="evidence" value="ECO:0007669"/>
    <property type="project" value="TreeGrafter"/>
</dbReference>
<evidence type="ECO:0000256" key="2">
    <source>
        <dbReference type="ARBA" id="ARBA00004308"/>
    </source>
</evidence>
<accession>A0A8B6CS92</accession>
<comment type="subcellular location">
    <subcellularLocation>
        <location evidence="2">Endomembrane system</location>
    </subcellularLocation>
    <subcellularLocation>
        <location evidence="1">Membrane</location>
        <topology evidence="1">Single-pass membrane protein</topology>
    </subcellularLocation>
</comment>
<dbReference type="Gene3D" id="4.10.400.10">
    <property type="entry name" value="Low-density Lipoprotein Receptor"/>
    <property type="match status" value="2"/>
</dbReference>
<evidence type="ECO:0000256" key="3">
    <source>
        <dbReference type="ARBA" id="ARBA00022692"/>
    </source>
</evidence>
<dbReference type="GO" id="GO:0012505">
    <property type="term" value="C:endomembrane system"/>
    <property type="evidence" value="ECO:0007669"/>
    <property type="project" value="UniProtKB-SubCell"/>
</dbReference>
<evidence type="ECO:0000256" key="4">
    <source>
        <dbReference type="ARBA" id="ARBA00022737"/>
    </source>
</evidence>
<dbReference type="Gene3D" id="2.40.128.620">
    <property type="match status" value="1"/>
</dbReference>
<evidence type="ECO:0000256" key="5">
    <source>
        <dbReference type="ARBA" id="ARBA00022989"/>
    </source>
</evidence>
<dbReference type="OrthoDB" id="10062665at2759"/>
<keyword evidence="6 9" id="KW-0472">Membrane</keyword>
<keyword evidence="5 9" id="KW-1133">Transmembrane helix</keyword>
<name>A0A8B6CS92_MYTGA</name>
<dbReference type="Pfam" id="PF00057">
    <property type="entry name" value="Ldl_recept_a"/>
    <property type="match status" value="1"/>
</dbReference>
<organism evidence="10 11">
    <name type="scientific">Mytilus galloprovincialis</name>
    <name type="common">Mediterranean mussel</name>
    <dbReference type="NCBI Taxonomy" id="29158"/>
    <lineage>
        <taxon>Eukaryota</taxon>
        <taxon>Metazoa</taxon>
        <taxon>Spiralia</taxon>
        <taxon>Lophotrochozoa</taxon>
        <taxon>Mollusca</taxon>
        <taxon>Bivalvia</taxon>
        <taxon>Autobranchia</taxon>
        <taxon>Pteriomorphia</taxon>
        <taxon>Mytilida</taxon>
        <taxon>Mytiloidea</taxon>
        <taxon>Mytilidae</taxon>
        <taxon>Mytilinae</taxon>
        <taxon>Mytilus</taxon>
    </lineage>
</organism>
<evidence type="ECO:0000256" key="9">
    <source>
        <dbReference type="SAM" id="Phobius"/>
    </source>
</evidence>
<evidence type="ECO:0000256" key="1">
    <source>
        <dbReference type="ARBA" id="ARBA00004167"/>
    </source>
</evidence>
<dbReference type="Proteomes" id="UP000596742">
    <property type="component" value="Unassembled WGS sequence"/>
</dbReference>
<dbReference type="EMBL" id="UYJE01002236">
    <property type="protein sequence ID" value="VDI08812.1"/>
    <property type="molecule type" value="Genomic_DNA"/>
</dbReference>
<dbReference type="SMART" id="SM00192">
    <property type="entry name" value="LDLa"/>
    <property type="match status" value="3"/>
</dbReference>
<dbReference type="InterPro" id="IPR023415">
    <property type="entry name" value="LDLR_class-A_CS"/>
</dbReference>
<feature type="transmembrane region" description="Helical" evidence="9">
    <location>
        <begin position="180"/>
        <end position="199"/>
    </location>
</feature>
<sequence length="206" mass="23061">MPVFLVQAHSCEIGHIKCGDGLQCVHKSALCDKEVTDCSDGSDEEEEMCKAHSCSDYFSKCSDGLQCVREIAICNGKKDCSDGSDEDVQMCKAHSCSDYFSKCSDGLQCVREIAICNGKKDCSDGSDEDVQMCKAHSCSDYFPSAVMVYSVSGRSPFAMERRIVLTVQTKPYRCVKIRDTLLYVTAIPMAWFIHAWIVLDIKRRRW</sequence>
<dbReference type="InterPro" id="IPR002172">
    <property type="entry name" value="LDrepeatLR_classA_rpt"/>
</dbReference>
<keyword evidence="3 9" id="KW-0812">Transmembrane</keyword>
<dbReference type="AlphaFoldDB" id="A0A8B6CS92"/>